<protein>
    <submittedName>
        <fullName evidence="2">Uncharacterized protein</fullName>
    </submittedName>
</protein>
<comment type="caution">
    <text evidence="2">The sequence shown here is derived from an EMBL/GenBank/DDBJ whole genome shotgun (WGS) entry which is preliminary data.</text>
</comment>
<organism evidence="2 3">
    <name type="scientific">Prevotella intermedia</name>
    <dbReference type="NCBI Taxonomy" id="28131"/>
    <lineage>
        <taxon>Bacteria</taxon>
        <taxon>Pseudomonadati</taxon>
        <taxon>Bacteroidota</taxon>
        <taxon>Bacteroidia</taxon>
        <taxon>Bacteroidales</taxon>
        <taxon>Prevotellaceae</taxon>
        <taxon>Prevotella</taxon>
    </lineage>
</organism>
<dbReference type="EMBL" id="PEKM01000003">
    <property type="protein sequence ID" value="PIK16932.1"/>
    <property type="molecule type" value="Genomic_DNA"/>
</dbReference>
<reference evidence="2 3" key="1">
    <citation type="submission" date="2017-11" db="EMBL/GenBank/DDBJ databases">
        <title>Genome sequencing of Prevotella intermedia KCOM 1101.</title>
        <authorList>
            <person name="Kook J.-K."/>
            <person name="Park S.-N."/>
            <person name="Lim Y.K."/>
        </authorList>
    </citation>
    <scope>NUCLEOTIDE SEQUENCE [LARGE SCALE GENOMIC DNA]</scope>
    <source>
        <strain evidence="2 3">KCOM 1101</strain>
    </source>
</reference>
<accession>A0AAJ3V8F6</accession>
<keyword evidence="1" id="KW-0812">Transmembrane</keyword>
<feature type="transmembrane region" description="Helical" evidence="1">
    <location>
        <begin position="18"/>
        <end position="36"/>
    </location>
</feature>
<evidence type="ECO:0000313" key="3">
    <source>
        <dbReference type="Proteomes" id="UP000229111"/>
    </source>
</evidence>
<dbReference type="AlphaFoldDB" id="A0AAJ3V8F6"/>
<evidence type="ECO:0000313" key="2">
    <source>
        <dbReference type="EMBL" id="PIK16932.1"/>
    </source>
</evidence>
<keyword evidence="1" id="KW-0472">Membrane</keyword>
<evidence type="ECO:0000256" key="1">
    <source>
        <dbReference type="SAM" id="Phobius"/>
    </source>
</evidence>
<sequence>MISGYATATSQAASLGPWAWIAFAALGAAQLAAIVGQVKSMGSFANGGIIGGGSTHGDMLTA</sequence>
<dbReference type="RefSeq" id="WP_157799895.1">
    <property type="nucleotide sequence ID" value="NZ_PENE01000001.1"/>
</dbReference>
<gene>
    <name evidence="2" type="ORF">CTI16_12100</name>
</gene>
<name>A0AAJ3V8F6_PREIN</name>
<keyword evidence="1" id="KW-1133">Transmembrane helix</keyword>
<proteinExistence type="predicted"/>
<dbReference type="Proteomes" id="UP000229111">
    <property type="component" value="Unassembled WGS sequence"/>
</dbReference>